<dbReference type="OrthoDB" id="531568at2"/>
<evidence type="ECO:0000256" key="1">
    <source>
        <dbReference type="SAM" id="MobiDB-lite"/>
    </source>
</evidence>
<feature type="domain" description="DUF4399" evidence="3">
    <location>
        <begin position="76"/>
        <end position="166"/>
    </location>
</feature>
<dbReference type="Pfam" id="PF14347">
    <property type="entry name" value="DUF4399"/>
    <property type="match status" value="1"/>
</dbReference>
<dbReference type="EMBL" id="RJJR01000025">
    <property type="protein sequence ID" value="RNI32712.1"/>
    <property type="molecule type" value="Genomic_DNA"/>
</dbReference>
<evidence type="ECO:0000313" key="5">
    <source>
        <dbReference type="Proteomes" id="UP000267223"/>
    </source>
</evidence>
<protein>
    <submittedName>
        <fullName evidence="4">DUF4399 domain-containing protein</fullName>
    </submittedName>
</protein>
<feature type="chain" id="PRO_5018125456" evidence="2">
    <location>
        <begin position="20"/>
        <end position="166"/>
    </location>
</feature>
<organism evidence="4 5">
    <name type="scientific">Hanamia caeni</name>
    <dbReference type="NCBI Taxonomy" id="2294116"/>
    <lineage>
        <taxon>Bacteria</taxon>
        <taxon>Pseudomonadati</taxon>
        <taxon>Bacteroidota</taxon>
        <taxon>Chitinophagia</taxon>
        <taxon>Chitinophagales</taxon>
        <taxon>Chitinophagaceae</taxon>
        <taxon>Hanamia</taxon>
    </lineage>
</organism>
<keyword evidence="2" id="KW-0732">Signal</keyword>
<accession>A0A3M9N4K7</accession>
<dbReference type="RefSeq" id="WP_123122556.1">
    <property type="nucleotide sequence ID" value="NZ_RJJR01000025.1"/>
</dbReference>
<keyword evidence="5" id="KW-1185">Reference proteome</keyword>
<feature type="compositionally biased region" description="Low complexity" evidence="1">
    <location>
        <begin position="26"/>
        <end position="41"/>
    </location>
</feature>
<evidence type="ECO:0000313" key="4">
    <source>
        <dbReference type="EMBL" id="RNI32712.1"/>
    </source>
</evidence>
<feature type="region of interest" description="Disordered" evidence="1">
    <location>
        <begin position="22"/>
        <end position="49"/>
    </location>
</feature>
<dbReference type="Proteomes" id="UP000267223">
    <property type="component" value="Unassembled WGS sequence"/>
</dbReference>
<dbReference type="PROSITE" id="PS51257">
    <property type="entry name" value="PROKAR_LIPOPROTEIN"/>
    <property type="match status" value="1"/>
</dbReference>
<reference evidence="4 5" key="1">
    <citation type="submission" date="2018-11" db="EMBL/GenBank/DDBJ databases">
        <title>Draft genome sequence of Ferruginibacter sp. BO-59.</title>
        <authorList>
            <person name="Im W.T."/>
        </authorList>
    </citation>
    <scope>NUCLEOTIDE SEQUENCE [LARGE SCALE GENOMIC DNA]</scope>
    <source>
        <strain evidence="4 5">BO-59</strain>
    </source>
</reference>
<gene>
    <name evidence="4" type="ORF">EFY79_20110</name>
</gene>
<dbReference type="InterPro" id="IPR025512">
    <property type="entry name" value="DUF4399"/>
</dbReference>
<name>A0A3M9N4K7_9BACT</name>
<sequence length="166" mass="17185">MKKILVIPAILLSGLIACNSGNNSETTTTTDSSATDTSHASMDMSSEGSLPAVPDGATVFFKNLKDGQTVSSPVKVEMSANGISVDSAGAVKPNSGHFHILIDAEDSIPAGQVIAKDSSHLHFGNAQQEASLTLAPGKHKLALQFADGAHRSYGNKLDQVVSITVK</sequence>
<evidence type="ECO:0000259" key="3">
    <source>
        <dbReference type="Pfam" id="PF14347"/>
    </source>
</evidence>
<dbReference type="AlphaFoldDB" id="A0A3M9N4K7"/>
<evidence type="ECO:0000256" key="2">
    <source>
        <dbReference type="SAM" id="SignalP"/>
    </source>
</evidence>
<proteinExistence type="predicted"/>
<comment type="caution">
    <text evidence="4">The sequence shown here is derived from an EMBL/GenBank/DDBJ whole genome shotgun (WGS) entry which is preliminary data.</text>
</comment>
<feature type="signal peptide" evidence="2">
    <location>
        <begin position="1"/>
        <end position="19"/>
    </location>
</feature>